<accession>A0A127K9N4</accession>
<keyword evidence="2" id="KW-1185">Reference proteome</keyword>
<dbReference type="STRING" id="1134435.AC731_016450"/>
<proteinExistence type="predicted"/>
<dbReference type="InterPro" id="IPR006311">
    <property type="entry name" value="TAT_signal"/>
</dbReference>
<evidence type="ECO:0000313" key="1">
    <source>
        <dbReference type="EMBL" id="AMO38384.1"/>
    </source>
</evidence>
<sequence length="193" mass="19115">MEIKAMNAKRREVLKSIAAAGVAAPIAAAAHASDGARSGSSGAASPHRQRVLPVTAGHPLDAAFVRGVERATAGTTATLLPPHAIGDRNPAALTALRASAAGEVTAIVGLTDSATAMLVLDRIRDAGGSVLAMSHHRLSAEAGAAGWAARIGELAVAQAHSQPALLAGAADDGAAGAAYAPDGISYMSFTCII</sequence>
<evidence type="ECO:0000313" key="2">
    <source>
        <dbReference type="Proteomes" id="UP000036902"/>
    </source>
</evidence>
<name>A0A127K9N4_9RHOO</name>
<dbReference type="EMBL" id="CP014646">
    <property type="protein sequence ID" value="AMO38384.1"/>
    <property type="molecule type" value="Genomic_DNA"/>
</dbReference>
<dbReference type="KEGG" id="thu:AC731_016450"/>
<protein>
    <submittedName>
        <fullName evidence="1">Uncharacterized protein</fullName>
    </submittedName>
</protein>
<dbReference type="PROSITE" id="PS51318">
    <property type="entry name" value="TAT"/>
    <property type="match status" value="1"/>
</dbReference>
<reference evidence="2" key="1">
    <citation type="submission" date="2016-03" db="EMBL/GenBank/DDBJ databases">
        <authorList>
            <person name="Ma C."/>
            <person name="Zhou S."/>
            <person name="Yang G."/>
        </authorList>
    </citation>
    <scope>NUCLEOTIDE SEQUENCE [LARGE SCALE GENOMIC DNA]</scope>
    <source>
        <strain evidence="2">SgZ-1</strain>
    </source>
</reference>
<gene>
    <name evidence="1" type="ORF">AC731_016450</name>
</gene>
<dbReference type="Proteomes" id="UP000036902">
    <property type="component" value="Chromosome"/>
</dbReference>
<organism evidence="1 2">
    <name type="scientific">Thauera humireducens</name>
    <dbReference type="NCBI Taxonomy" id="1134435"/>
    <lineage>
        <taxon>Bacteria</taxon>
        <taxon>Pseudomonadati</taxon>
        <taxon>Pseudomonadota</taxon>
        <taxon>Betaproteobacteria</taxon>
        <taxon>Rhodocyclales</taxon>
        <taxon>Zoogloeaceae</taxon>
        <taxon>Thauera</taxon>
    </lineage>
</organism>
<dbReference type="AlphaFoldDB" id="A0A127K9N4"/>